<evidence type="ECO:0000313" key="3">
    <source>
        <dbReference type="Proteomes" id="UP001447516"/>
    </source>
</evidence>
<keyword evidence="3" id="KW-1185">Reference proteome</keyword>
<dbReference type="Proteomes" id="UP001447516">
    <property type="component" value="Unassembled WGS sequence"/>
</dbReference>
<proteinExistence type="predicted"/>
<organism evidence="2 3">
    <name type="scientific">Microbispora maris</name>
    <dbReference type="NCBI Taxonomy" id="3144104"/>
    <lineage>
        <taxon>Bacteria</taxon>
        <taxon>Bacillati</taxon>
        <taxon>Actinomycetota</taxon>
        <taxon>Actinomycetes</taxon>
        <taxon>Streptosporangiales</taxon>
        <taxon>Streptosporangiaceae</taxon>
        <taxon>Microbispora</taxon>
    </lineage>
</organism>
<evidence type="ECO:0000313" key="2">
    <source>
        <dbReference type="EMBL" id="MEN3540975.1"/>
    </source>
</evidence>
<dbReference type="EMBL" id="JBDJAW010000067">
    <property type="protein sequence ID" value="MEN3540975.1"/>
    <property type="molecule type" value="Genomic_DNA"/>
</dbReference>
<name>A0ABV0B4V6_9ACTN</name>
<feature type="region of interest" description="Disordered" evidence="1">
    <location>
        <begin position="1"/>
        <end position="26"/>
    </location>
</feature>
<sequence length="85" mass="9243">MPARRARPELDALERAEKGKTTTATTTPWRVDADHEAWLPRPGGPLPRLSLRLEEIATTGTFDTNRYDSPSEARQAVLAGVAACG</sequence>
<reference evidence="2 3" key="1">
    <citation type="submission" date="2024-05" db="EMBL/GenBank/DDBJ databases">
        <title>Microbispora sp.ZYX-F-249.</title>
        <authorList>
            <person name="Xie H."/>
        </authorList>
    </citation>
    <scope>NUCLEOTIDE SEQUENCE [LARGE SCALE GENOMIC DNA]</scope>
    <source>
        <strain evidence="2 3">ZYX-F-249</strain>
    </source>
</reference>
<gene>
    <name evidence="2" type="ORF">AAH991_38080</name>
</gene>
<protein>
    <submittedName>
        <fullName evidence="2">Uncharacterized protein</fullName>
    </submittedName>
</protein>
<feature type="compositionally biased region" description="Basic and acidic residues" evidence="1">
    <location>
        <begin position="1"/>
        <end position="20"/>
    </location>
</feature>
<comment type="caution">
    <text evidence="2">The sequence shown here is derived from an EMBL/GenBank/DDBJ whole genome shotgun (WGS) entry which is preliminary data.</text>
</comment>
<dbReference type="RefSeq" id="WP_346230813.1">
    <property type="nucleotide sequence ID" value="NZ_JBDJAW010000067.1"/>
</dbReference>
<accession>A0ABV0B4V6</accession>
<evidence type="ECO:0000256" key="1">
    <source>
        <dbReference type="SAM" id="MobiDB-lite"/>
    </source>
</evidence>